<evidence type="ECO:0000256" key="6">
    <source>
        <dbReference type="ARBA" id="ARBA00022825"/>
    </source>
</evidence>
<evidence type="ECO:0000256" key="4">
    <source>
        <dbReference type="ARBA" id="ARBA00022729"/>
    </source>
</evidence>
<feature type="chain" id="PRO_5004658808" description="Subtilisin-like protease SBT1.1" evidence="11">
    <location>
        <begin position="24"/>
        <end position="770"/>
    </location>
</feature>
<feature type="signal peptide" evidence="11">
    <location>
        <begin position="1"/>
        <end position="23"/>
    </location>
</feature>
<dbReference type="PANTHER" id="PTHR10795">
    <property type="entry name" value="PROPROTEIN CONVERTASE SUBTILISIN/KEXIN"/>
    <property type="match status" value="1"/>
</dbReference>
<keyword evidence="6 9" id="KW-0720">Serine protease</keyword>
<dbReference type="OMA" id="VCERGMN"/>
<evidence type="ECO:0000256" key="11">
    <source>
        <dbReference type="SAM" id="SignalP"/>
    </source>
</evidence>
<dbReference type="InterPro" id="IPR034197">
    <property type="entry name" value="Peptidases_S8_3"/>
</dbReference>
<feature type="domain" description="PA" evidence="13">
    <location>
        <begin position="380"/>
        <end position="468"/>
    </location>
</feature>
<feature type="domain" description="Inhibitor I9" evidence="14">
    <location>
        <begin position="30"/>
        <end position="120"/>
    </location>
</feature>
<evidence type="ECO:0000256" key="1">
    <source>
        <dbReference type="ARBA" id="ARBA00004613"/>
    </source>
</evidence>
<gene>
    <name evidence="16" type="ORF">AMTR_s00069p00175260</name>
</gene>
<evidence type="ECO:0000256" key="10">
    <source>
        <dbReference type="RuleBase" id="RU003355"/>
    </source>
</evidence>
<dbReference type="InterPro" id="IPR003137">
    <property type="entry name" value="PA_domain"/>
</dbReference>
<dbReference type="Pfam" id="PF00082">
    <property type="entry name" value="Peptidase_S8"/>
    <property type="match status" value="1"/>
</dbReference>
<dbReference type="CDD" id="cd04852">
    <property type="entry name" value="Peptidases_S8_3"/>
    <property type="match status" value="1"/>
</dbReference>
<dbReference type="OrthoDB" id="206201at2759"/>
<comment type="subcellular location">
    <subcellularLocation>
        <location evidence="1">Secreted</location>
    </subcellularLocation>
</comment>
<dbReference type="Gene3D" id="3.30.70.80">
    <property type="entry name" value="Peptidase S8 propeptide/proteinase inhibitor I9"/>
    <property type="match status" value="1"/>
</dbReference>
<evidence type="ECO:0000256" key="3">
    <source>
        <dbReference type="ARBA" id="ARBA00022670"/>
    </source>
</evidence>
<dbReference type="FunFam" id="2.60.40.2310:FF:000001">
    <property type="entry name" value="Subtilisin-like protease SBT1.5"/>
    <property type="match status" value="1"/>
</dbReference>
<feature type="active site" description="Charge relay system" evidence="8 9">
    <location>
        <position position="552"/>
    </location>
</feature>
<evidence type="ECO:0000313" key="17">
    <source>
        <dbReference type="Proteomes" id="UP000017836"/>
    </source>
</evidence>
<evidence type="ECO:0000256" key="8">
    <source>
        <dbReference type="PIRSR" id="PIRSR615500-1"/>
    </source>
</evidence>
<evidence type="ECO:0000256" key="5">
    <source>
        <dbReference type="ARBA" id="ARBA00022801"/>
    </source>
</evidence>
<evidence type="ECO:0000259" key="14">
    <source>
        <dbReference type="Pfam" id="PF05922"/>
    </source>
</evidence>
<dbReference type="MEROPS" id="S08.092"/>
<dbReference type="PRINTS" id="PR00723">
    <property type="entry name" value="SUBTILISIN"/>
</dbReference>
<dbReference type="InterPro" id="IPR023827">
    <property type="entry name" value="Peptidase_S8_Asp-AS"/>
</dbReference>
<evidence type="ECO:0000259" key="12">
    <source>
        <dbReference type="Pfam" id="PF00082"/>
    </source>
</evidence>
<dbReference type="FunFam" id="3.50.30.30:FF:000005">
    <property type="entry name" value="subtilisin-like protease SBT1.5"/>
    <property type="match status" value="1"/>
</dbReference>
<comment type="similarity">
    <text evidence="2 9 10">Belongs to the peptidase S8 family.</text>
</comment>
<keyword evidence="17" id="KW-1185">Reference proteome</keyword>
<dbReference type="KEGG" id="atr:18447817"/>
<evidence type="ECO:0000313" key="16">
    <source>
        <dbReference type="EMBL" id="ERN19432.1"/>
    </source>
</evidence>
<dbReference type="InterPro" id="IPR045051">
    <property type="entry name" value="SBT"/>
</dbReference>
<dbReference type="SUPFAM" id="SSF52743">
    <property type="entry name" value="Subtilisin-like"/>
    <property type="match status" value="1"/>
</dbReference>
<dbReference type="FunFam" id="3.40.50.200:FF:000006">
    <property type="entry name" value="Subtilisin-like protease SBT1.5"/>
    <property type="match status" value="1"/>
</dbReference>
<dbReference type="GO" id="GO:0006508">
    <property type="term" value="P:proteolysis"/>
    <property type="evidence" value="ECO:0000318"/>
    <property type="project" value="GO_Central"/>
</dbReference>
<accession>U5DDC5</accession>
<dbReference type="Proteomes" id="UP000017836">
    <property type="component" value="Unassembled WGS sequence"/>
</dbReference>
<dbReference type="PROSITE" id="PS00136">
    <property type="entry name" value="SUBTILASE_ASP"/>
    <property type="match status" value="1"/>
</dbReference>
<feature type="active site" description="Charge relay system" evidence="8 9">
    <location>
        <position position="152"/>
    </location>
</feature>
<dbReference type="InterPro" id="IPR023828">
    <property type="entry name" value="Peptidase_S8_Ser-AS"/>
</dbReference>
<dbReference type="InterPro" id="IPR015500">
    <property type="entry name" value="Peptidase_S8_subtilisin-rel"/>
</dbReference>
<dbReference type="Gramene" id="ERN19432">
    <property type="protein sequence ID" value="ERN19432"/>
    <property type="gene ID" value="AMTR_s00069p00175260"/>
</dbReference>
<evidence type="ECO:0000256" key="2">
    <source>
        <dbReference type="ARBA" id="ARBA00011073"/>
    </source>
</evidence>
<reference evidence="17" key="1">
    <citation type="journal article" date="2013" name="Science">
        <title>The Amborella genome and the evolution of flowering plants.</title>
        <authorList>
            <consortium name="Amborella Genome Project"/>
        </authorList>
    </citation>
    <scope>NUCLEOTIDE SEQUENCE [LARGE SCALE GENOMIC DNA]</scope>
</reference>
<keyword evidence="5 9" id="KW-0378">Hydrolase</keyword>
<dbReference type="InterPro" id="IPR010259">
    <property type="entry name" value="S8pro/Inhibitor_I9"/>
</dbReference>
<dbReference type="GO" id="GO:0004252">
    <property type="term" value="F:serine-type endopeptidase activity"/>
    <property type="evidence" value="ECO:0000318"/>
    <property type="project" value="GO_Central"/>
</dbReference>
<dbReference type="InterPro" id="IPR041469">
    <property type="entry name" value="Subtilisin-like_FN3"/>
</dbReference>
<keyword evidence="3 9" id="KW-0645">Protease</keyword>
<evidence type="ECO:0000259" key="13">
    <source>
        <dbReference type="Pfam" id="PF02225"/>
    </source>
</evidence>
<feature type="active site" description="Charge relay system" evidence="8 9">
    <location>
        <position position="226"/>
    </location>
</feature>
<feature type="domain" description="Peptidase S8/S53" evidence="12">
    <location>
        <begin position="144"/>
        <end position="611"/>
    </location>
</feature>
<dbReference type="Gene3D" id="3.40.50.200">
    <property type="entry name" value="Peptidase S8/S53 domain"/>
    <property type="match status" value="1"/>
</dbReference>
<keyword evidence="7" id="KW-0325">Glycoprotein</keyword>
<dbReference type="Pfam" id="PF05922">
    <property type="entry name" value="Inhibitor_I9"/>
    <property type="match status" value="1"/>
</dbReference>
<feature type="domain" description="Subtilisin-like protease fibronectin type-III" evidence="15">
    <location>
        <begin position="667"/>
        <end position="767"/>
    </location>
</feature>
<evidence type="ECO:0008006" key="18">
    <source>
        <dbReference type="Google" id="ProtNLM"/>
    </source>
</evidence>
<dbReference type="InterPro" id="IPR036852">
    <property type="entry name" value="Peptidase_S8/S53_dom_sf"/>
</dbReference>
<sequence>MGTPVGFMVILALTMLALGATYGSPPIPQTYIVHMDGDKAPSASLSPIEAKTWYENLMTSTMEAFKEEEEGIESHEPEIMYVYRTTMSGFAAKLTAKQAEALPKLEGFLAVYPETLYQLHTTHSPQFLGLQLGQGLWSNTNLSSDVIIAVVDTGVWPEHPSFSSDHKTVAVPERWKGICETGIKFTSANCNSKLVGARAYFKGYEANGAKINDTSEYRSARDSEGHGTHTASTAGGNFIANANVLGNAKGSAAGMRYTARIAVYKVCWGGGCASSDIIAAIDQAVADGVDVISLSLGSGPRPYYSDPIAIGAFGAIRKGVFITCSAGNSGPSESSVSNAAPWLMTVGASYLDRTFPTSIRLGDGRTFKGSSLYSGPPTKSLPLVYADTAGDQGSEYCTDGSLSKKLVTGKIVVCERGMNSRVQKGEQVKINKGAGMLLLNTQEQGEELVADAHVLPASAVGASVAQAIKTYMKTTKQPKAQIVFEGTMYGSVAPIMAAFSSRGPSAVGTDIIKPDITAPGMNILAAWPLSVGPSGLPSDKRRVKFNIISGTSMSCPHVSGLAALLKSVHNDWSPAAIKSALMTTAYTFDNKGKPITDMGKKAQATPFAFGSGHVNPERATNPGLVYDISTDDYLNYLCSLNYSSSQMAIMAGQSYTCPTQKALLPGDLNYPSFSLDFSNGGFNNSSVTYSRVVTNVGTQGSKYEARVVAPEGVVVKVDPLVLAFGKKGEKNSYKVTFMVVSSKTKGASFGELVWVSNGYSVRSPIAVLWG</sequence>
<dbReference type="PROSITE" id="PS51892">
    <property type="entry name" value="SUBTILASE"/>
    <property type="match status" value="1"/>
</dbReference>
<name>U5DDC5_AMBTC</name>
<evidence type="ECO:0000256" key="9">
    <source>
        <dbReference type="PROSITE-ProRule" id="PRU01240"/>
    </source>
</evidence>
<dbReference type="HOGENOM" id="CLU_000625_4_6_1"/>
<evidence type="ECO:0000259" key="15">
    <source>
        <dbReference type="Pfam" id="PF17766"/>
    </source>
</evidence>
<dbReference type="Pfam" id="PF17766">
    <property type="entry name" value="fn3_6"/>
    <property type="match status" value="1"/>
</dbReference>
<dbReference type="eggNOG" id="ENOG502QPRW">
    <property type="taxonomic scope" value="Eukaryota"/>
</dbReference>
<organism evidence="16 17">
    <name type="scientific">Amborella trichopoda</name>
    <dbReference type="NCBI Taxonomy" id="13333"/>
    <lineage>
        <taxon>Eukaryota</taxon>
        <taxon>Viridiplantae</taxon>
        <taxon>Streptophyta</taxon>
        <taxon>Embryophyta</taxon>
        <taxon>Tracheophyta</taxon>
        <taxon>Spermatophyta</taxon>
        <taxon>Magnoliopsida</taxon>
        <taxon>Amborellales</taxon>
        <taxon>Amborellaceae</taxon>
        <taxon>Amborella</taxon>
    </lineage>
</organism>
<keyword evidence="4 11" id="KW-0732">Signal</keyword>
<protein>
    <recommendedName>
        <fullName evidence="18">Subtilisin-like protease SBT1.1</fullName>
    </recommendedName>
</protein>
<proteinExistence type="inferred from homology"/>
<dbReference type="Gene3D" id="3.50.30.30">
    <property type="match status" value="1"/>
</dbReference>
<dbReference type="Gene3D" id="2.60.40.2310">
    <property type="match status" value="1"/>
</dbReference>
<dbReference type="CDD" id="cd02120">
    <property type="entry name" value="PA_subtilisin_like"/>
    <property type="match status" value="1"/>
</dbReference>
<dbReference type="PROSITE" id="PS00138">
    <property type="entry name" value="SUBTILASE_SER"/>
    <property type="match status" value="1"/>
</dbReference>
<dbReference type="Pfam" id="PF02225">
    <property type="entry name" value="PA"/>
    <property type="match status" value="1"/>
</dbReference>
<dbReference type="InterPro" id="IPR037045">
    <property type="entry name" value="S8pro/Inhibitor_I9_sf"/>
</dbReference>
<dbReference type="InterPro" id="IPR000209">
    <property type="entry name" value="Peptidase_S8/S53_dom"/>
</dbReference>
<dbReference type="AlphaFoldDB" id="U5DDC5"/>
<dbReference type="EMBL" id="KI392069">
    <property type="protein sequence ID" value="ERN19432.1"/>
    <property type="molecule type" value="Genomic_DNA"/>
</dbReference>
<dbReference type="GO" id="GO:0005576">
    <property type="term" value="C:extracellular region"/>
    <property type="evidence" value="ECO:0000318"/>
    <property type="project" value="GO_Central"/>
</dbReference>
<evidence type="ECO:0000256" key="7">
    <source>
        <dbReference type="ARBA" id="ARBA00023180"/>
    </source>
</evidence>